<dbReference type="GO" id="GO:0006508">
    <property type="term" value="P:proteolysis"/>
    <property type="evidence" value="ECO:0007669"/>
    <property type="project" value="InterPro"/>
</dbReference>
<feature type="chain" id="PRO_5034560367" evidence="3">
    <location>
        <begin position="20"/>
        <end position="689"/>
    </location>
</feature>
<dbReference type="InterPro" id="IPR029058">
    <property type="entry name" value="AB_hydrolase_fold"/>
</dbReference>
<gene>
    <name evidence="5" type="ORF">IPV69_14015</name>
</gene>
<evidence type="ECO:0000256" key="1">
    <source>
        <dbReference type="ARBA" id="ARBA00022729"/>
    </source>
</evidence>
<keyword evidence="1 3" id="KW-0732">Signal</keyword>
<dbReference type="InterPro" id="IPR050955">
    <property type="entry name" value="Plant_Biomass_Hydrol_Est"/>
</dbReference>
<reference evidence="5 6" key="1">
    <citation type="submission" date="2020-10" db="EMBL/GenBank/DDBJ databases">
        <title>Wide distribution of Phycisphaera-like planctomycetes from WD2101 soil group in peatlands and genome analysis of the first cultivated representative.</title>
        <authorList>
            <person name="Dedysh S.N."/>
            <person name="Beletsky A.V."/>
            <person name="Ivanova A."/>
            <person name="Kulichevskaya I.S."/>
            <person name="Suzina N.E."/>
            <person name="Philippov D.A."/>
            <person name="Rakitin A.L."/>
            <person name="Mardanov A.V."/>
            <person name="Ravin N.V."/>
        </authorList>
    </citation>
    <scope>NUCLEOTIDE SEQUENCE [LARGE SCALE GENOMIC DNA]</scope>
    <source>
        <strain evidence="5 6">M1803</strain>
    </source>
</reference>
<feature type="compositionally biased region" description="Low complexity" evidence="2">
    <location>
        <begin position="94"/>
        <end position="109"/>
    </location>
</feature>
<proteinExistence type="predicted"/>
<evidence type="ECO:0000313" key="6">
    <source>
        <dbReference type="Proteomes" id="UP000593765"/>
    </source>
</evidence>
<keyword evidence="6" id="KW-1185">Reference proteome</keyword>
<dbReference type="Proteomes" id="UP000593765">
    <property type="component" value="Chromosome"/>
</dbReference>
<protein>
    <submittedName>
        <fullName evidence="5">Prolyl oligopeptidase family serine peptidase</fullName>
    </submittedName>
</protein>
<dbReference type="EMBL" id="CP063458">
    <property type="protein sequence ID" value="QOV87407.1"/>
    <property type="molecule type" value="Genomic_DNA"/>
</dbReference>
<evidence type="ECO:0000256" key="3">
    <source>
        <dbReference type="SAM" id="SignalP"/>
    </source>
</evidence>
<dbReference type="AlphaFoldDB" id="A0A7M2WPE9"/>
<name>A0A7M2WPE9_9BACT</name>
<accession>A0A7M2WPE9</accession>
<dbReference type="InterPro" id="IPR001375">
    <property type="entry name" value="Peptidase_S9_cat"/>
</dbReference>
<dbReference type="KEGG" id="hbs:IPV69_14015"/>
<sequence length="689" mass="75417">MPYRAAAIALLLSISLTYAADIQPIARKLPPPGVKIDATDRQKIEAELTKVQARIAKLEGNPALADVLPDVKVYEKAVRYALLHDEFYEAKKAAAPAPTTGTKPQAAPKPAAPKPATPAKSTAPRGVALCLDLLKTANARLDELNKGTHAWTKATGTLVRGYISDIDGSAQPYGLDIGKDVDFSKPVPLYIWLHGRGDTDTDLYFIAGRQSKRGEVKHENAIVLHPLGRQCVGYKNAGEIDVLDAIASVKKRYKIDENRVVLAGFSMGGAGAWHLGVHYADQFCVVQPGAGFIDVQRYQNLDPAKTPLAEKLLWGQYDVPDYLRNFRNTHLISYSGENDKQRQSANIMAEELKKDGQELTQFIGPKVEHKYLPLPEMLAKIDGYVKQGRNPHPAEVHLQTKTLRYNKQFWVEILGMEEHWKEARVDAKRVNPAELAVSTTNVTRIALSDFLLLGNAGESASSLVVIDGKRIQVTPKDLSSGTLQLVKLGGGWALPVLESPTSPYRKSPGLQGPIDDAFMSPFLFVAPTGKAASPVVAAWTAFEMQHQQDRWRALMRGDLRIKKDTDVTADDIAKYNLVLWGDAKSNKLIADLAGKLPVSYGDEKLTFAGKSYDVANTVPALIYPNPKNPAKYVVLNSGLTFREAHDGTNSQQNPKLGDWAIIDITTPPDAGDPGNVVANGFFDEAWKVK</sequence>
<dbReference type="SUPFAM" id="SSF53474">
    <property type="entry name" value="alpha/beta-Hydrolases"/>
    <property type="match status" value="1"/>
</dbReference>
<feature type="domain" description="Peptidase S9 prolyl oligopeptidase catalytic" evidence="4">
    <location>
        <begin position="241"/>
        <end position="370"/>
    </location>
</feature>
<evidence type="ECO:0000259" key="4">
    <source>
        <dbReference type="Pfam" id="PF00326"/>
    </source>
</evidence>
<dbReference type="Pfam" id="PF00326">
    <property type="entry name" value="Peptidase_S9"/>
    <property type="match status" value="1"/>
</dbReference>
<dbReference type="PANTHER" id="PTHR43037">
    <property type="entry name" value="UNNAMED PRODUCT-RELATED"/>
    <property type="match status" value="1"/>
</dbReference>
<feature type="signal peptide" evidence="3">
    <location>
        <begin position="1"/>
        <end position="19"/>
    </location>
</feature>
<feature type="region of interest" description="Disordered" evidence="2">
    <location>
        <begin position="94"/>
        <end position="121"/>
    </location>
</feature>
<dbReference type="RefSeq" id="WP_206290307.1">
    <property type="nucleotide sequence ID" value="NZ_CP063458.1"/>
</dbReference>
<dbReference type="Gene3D" id="3.40.50.1820">
    <property type="entry name" value="alpha/beta hydrolase"/>
    <property type="match status" value="1"/>
</dbReference>
<organism evidence="5 6">
    <name type="scientific">Humisphaera borealis</name>
    <dbReference type="NCBI Taxonomy" id="2807512"/>
    <lineage>
        <taxon>Bacteria</taxon>
        <taxon>Pseudomonadati</taxon>
        <taxon>Planctomycetota</taxon>
        <taxon>Phycisphaerae</taxon>
        <taxon>Tepidisphaerales</taxon>
        <taxon>Tepidisphaeraceae</taxon>
        <taxon>Humisphaera</taxon>
    </lineage>
</organism>
<evidence type="ECO:0000313" key="5">
    <source>
        <dbReference type="EMBL" id="QOV87407.1"/>
    </source>
</evidence>
<dbReference type="GO" id="GO:0008236">
    <property type="term" value="F:serine-type peptidase activity"/>
    <property type="evidence" value="ECO:0007669"/>
    <property type="project" value="InterPro"/>
</dbReference>
<evidence type="ECO:0000256" key="2">
    <source>
        <dbReference type="SAM" id="MobiDB-lite"/>
    </source>
</evidence>
<dbReference type="PANTHER" id="PTHR43037:SF1">
    <property type="entry name" value="BLL1128 PROTEIN"/>
    <property type="match status" value="1"/>
</dbReference>